<dbReference type="AlphaFoldDB" id="A0A644WQG4"/>
<evidence type="ECO:0008006" key="3">
    <source>
        <dbReference type="Google" id="ProtNLM"/>
    </source>
</evidence>
<feature type="compositionally biased region" description="Gly residues" evidence="1">
    <location>
        <begin position="238"/>
        <end position="249"/>
    </location>
</feature>
<evidence type="ECO:0000256" key="1">
    <source>
        <dbReference type="SAM" id="MobiDB-lite"/>
    </source>
</evidence>
<feature type="compositionally biased region" description="Polar residues" evidence="1">
    <location>
        <begin position="214"/>
        <end position="226"/>
    </location>
</feature>
<protein>
    <recommendedName>
        <fullName evidence="3">Lipoprotein</fullName>
    </recommendedName>
</protein>
<organism evidence="2">
    <name type="scientific">bioreactor metagenome</name>
    <dbReference type="NCBI Taxonomy" id="1076179"/>
    <lineage>
        <taxon>unclassified sequences</taxon>
        <taxon>metagenomes</taxon>
        <taxon>ecological metagenomes</taxon>
    </lineage>
</organism>
<comment type="caution">
    <text evidence="2">The sequence shown here is derived from an EMBL/GenBank/DDBJ whole genome shotgun (WGS) entry which is preliminary data.</text>
</comment>
<feature type="compositionally biased region" description="Low complexity" evidence="1">
    <location>
        <begin position="227"/>
        <end position="237"/>
    </location>
</feature>
<proteinExistence type="predicted"/>
<gene>
    <name evidence="2" type="ORF">SDC9_52267</name>
</gene>
<name>A0A644WQG4_9ZZZZ</name>
<accession>A0A644WQG4</accession>
<feature type="region of interest" description="Disordered" evidence="1">
    <location>
        <begin position="198"/>
        <end position="269"/>
    </location>
</feature>
<sequence>MKMNLRLFVIVFVSILVASCSKTTYNALRSTDVSGDSLTFSFLDMNCNTESGIYYKVMYNDSALVLESCVLNETTQQKILMKGLSVWIDTSDKSKKETGIVFPYHNKPQMHTEGGRPDPFADAASKKLPPHADVQLWRSEAATAVLSSGPGIDAQMTMNKNKTLLLRLSVNYDLLGLSLESLKARPFSVVLMTSPLMATKPQSGGPGGPDNGAETGNPQMYGSNNQNPFGQSNPGNFGNPGGGSYGSGGHGDESGEMQQNTSAAKSDKIVVRHIVLKQ</sequence>
<evidence type="ECO:0000313" key="2">
    <source>
        <dbReference type="EMBL" id="MPM05972.1"/>
    </source>
</evidence>
<reference evidence="2" key="1">
    <citation type="submission" date="2019-08" db="EMBL/GenBank/DDBJ databases">
        <authorList>
            <person name="Kucharzyk K."/>
            <person name="Murdoch R.W."/>
            <person name="Higgins S."/>
            <person name="Loffler F."/>
        </authorList>
    </citation>
    <scope>NUCLEOTIDE SEQUENCE</scope>
</reference>
<dbReference type="EMBL" id="VSSQ01001183">
    <property type="protein sequence ID" value="MPM05972.1"/>
    <property type="molecule type" value="Genomic_DNA"/>
</dbReference>
<dbReference type="PROSITE" id="PS51257">
    <property type="entry name" value="PROKAR_LIPOPROTEIN"/>
    <property type="match status" value="1"/>
</dbReference>